<name>A0A371AUK4_9FIRM</name>
<keyword evidence="1" id="KW-1133">Transmembrane helix</keyword>
<keyword evidence="1" id="KW-0472">Membrane</keyword>
<keyword evidence="1" id="KW-0812">Transmembrane</keyword>
<evidence type="ECO:0000313" key="3">
    <source>
        <dbReference type="Proteomes" id="UP000255036"/>
    </source>
</evidence>
<feature type="transmembrane region" description="Helical" evidence="1">
    <location>
        <begin position="37"/>
        <end position="57"/>
    </location>
</feature>
<gene>
    <name evidence="2" type="ORF">DWV06_10605</name>
</gene>
<dbReference type="RefSeq" id="WP_115482166.1">
    <property type="nucleotide sequence ID" value="NZ_QRCT01000032.1"/>
</dbReference>
<comment type="caution">
    <text evidence="2">The sequence shown here is derived from an EMBL/GenBank/DDBJ whole genome shotgun (WGS) entry which is preliminary data.</text>
</comment>
<evidence type="ECO:0000256" key="1">
    <source>
        <dbReference type="SAM" id="Phobius"/>
    </source>
</evidence>
<proteinExistence type="predicted"/>
<dbReference type="PROSITE" id="PS51257">
    <property type="entry name" value="PROKAR_LIPOPROTEIN"/>
    <property type="match status" value="1"/>
</dbReference>
<reference evidence="2 3" key="1">
    <citation type="submission" date="2018-07" db="EMBL/GenBank/DDBJ databases">
        <title>Anaerosacharophilus polymeroproducens gen. nov. sp. nov., an anaerobic bacterium isolated from salt field.</title>
        <authorList>
            <person name="Kim W."/>
            <person name="Yang S.-H."/>
            <person name="Oh J."/>
            <person name="Lee J.-H."/>
            <person name="Kwon K.K."/>
        </authorList>
    </citation>
    <scope>NUCLEOTIDE SEQUENCE [LARGE SCALE GENOMIC DNA]</scope>
    <source>
        <strain evidence="2 3">MCWD5</strain>
    </source>
</reference>
<feature type="transmembrane region" description="Helical" evidence="1">
    <location>
        <begin position="94"/>
        <end position="110"/>
    </location>
</feature>
<protein>
    <submittedName>
        <fullName evidence="2">Uncharacterized protein</fullName>
    </submittedName>
</protein>
<sequence length="218" mass="24324">MSKIDKKVKKELAWEYGYMLAMTAISCILAYLLNKLILPAIFIILLAVLVGIVVLWTKPISRKLLYLHNILNSLASVSFAYLLVTVFIKSVDSFITVVIIIVVMDLFSFTKAGKKTPNAKLINNNNTLARLSICLPVPGKPGLQPIIGVGDLYFYSAMSVFSLHIFGVNVFGNIFCLILVGQLINILLISIIKNKIWYKGFPATLFPGIFYLIIMYIV</sequence>
<accession>A0A371AUK4</accession>
<feature type="transmembrane region" description="Helical" evidence="1">
    <location>
        <begin position="171"/>
        <end position="189"/>
    </location>
</feature>
<dbReference type="AlphaFoldDB" id="A0A371AUK4"/>
<feature type="transmembrane region" description="Helical" evidence="1">
    <location>
        <begin position="196"/>
        <end position="217"/>
    </location>
</feature>
<dbReference type="EMBL" id="QRCT01000032">
    <property type="protein sequence ID" value="RDU23222.1"/>
    <property type="molecule type" value="Genomic_DNA"/>
</dbReference>
<dbReference type="Proteomes" id="UP000255036">
    <property type="component" value="Unassembled WGS sequence"/>
</dbReference>
<dbReference type="OrthoDB" id="1906622at2"/>
<organism evidence="2 3">
    <name type="scientific">Anaerosacchariphilus polymeriproducens</name>
    <dbReference type="NCBI Taxonomy" id="1812858"/>
    <lineage>
        <taxon>Bacteria</taxon>
        <taxon>Bacillati</taxon>
        <taxon>Bacillota</taxon>
        <taxon>Clostridia</taxon>
        <taxon>Lachnospirales</taxon>
        <taxon>Lachnospiraceae</taxon>
        <taxon>Anaerosacchariphilus</taxon>
    </lineage>
</organism>
<keyword evidence="3" id="KW-1185">Reference proteome</keyword>
<dbReference type="PRINTS" id="PR00173">
    <property type="entry name" value="EDTRNSPORT"/>
</dbReference>
<evidence type="ECO:0000313" key="2">
    <source>
        <dbReference type="EMBL" id="RDU23222.1"/>
    </source>
</evidence>
<feature type="transmembrane region" description="Helical" evidence="1">
    <location>
        <begin position="12"/>
        <end position="31"/>
    </location>
</feature>
<feature type="transmembrane region" description="Helical" evidence="1">
    <location>
        <begin position="69"/>
        <end position="88"/>
    </location>
</feature>